<dbReference type="GO" id="GO:0005524">
    <property type="term" value="F:ATP binding"/>
    <property type="evidence" value="ECO:0007669"/>
    <property type="project" value="UniProtKB-KW"/>
</dbReference>
<keyword evidence="2" id="KW-0378">Hydrolase</keyword>
<dbReference type="GO" id="GO:0003676">
    <property type="term" value="F:nucleic acid binding"/>
    <property type="evidence" value="ECO:0007669"/>
    <property type="project" value="InterPro"/>
</dbReference>
<evidence type="ECO:0000256" key="1">
    <source>
        <dbReference type="ARBA" id="ARBA00022741"/>
    </source>
</evidence>
<dbReference type="SMART" id="SM00491">
    <property type="entry name" value="HELICc2"/>
    <property type="match status" value="1"/>
</dbReference>
<reference evidence="6 7" key="1">
    <citation type="submission" date="2018-10" db="EMBL/GenBank/DDBJ databases">
        <title>Bacillus Keqinensis sp. nov., a moderately halophilic bacterium isolated from a saline-alkaline lake.</title>
        <authorList>
            <person name="Wang H."/>
        </authorList>
    </citation>
    <scope>NUCLEOTIDE SEQUENCE [LARGE SCALE GENOMIC DNA]</scope>
    <source>
        <strain evidence="6 7">KQ-3</strain>
    </source>
</reference>
<dbReference type="InterPro" id="IPR045028">
    <property type="entry name" value="DinG/Rad3-like"/>
</dbReference>
<organism evidence="6 7">
    <name type="scientific">Alteribacter keqinensis</name>
    <dbReference type="NCBI Taxonomy" id="2483800"/>
    <lineage>
        <taxon>Bacteria</taxon>
        <taxon>Bacillati</taxon>
        <taxon>Bacillota</taxon>
        <taxon>Bacilli</taxon>
        <taxon>Bacillales</taxon>
        <taxon>Bacillaceae</taxon>
        <taxon>Alteribacter</taxon>
    </lineage>
</organism>
<evidence type="ECO:0000313" key="7">
    <source>
        <dbReference type="Proteomes" id="UP000278746"/>
    </source>
</evidence>
<gene>
    <name evidence="6" type="ORF">EBO34_05275</name>
</gene>
<proteinExistence type="inferred from homology"/>
<dbReference type="PANTHER" id="PTHR11472:SF57">
    <property type="entry name" value="ATP-DEPENDENT HELICASE YPVA-RELATED"/>
    <property type="match status" value="1"/>
</dbReference>
<keyword evidence="6" id="KW-0347">Helicase</keyword>
<dbReference type="InterPro" id="IPR027417">
    <property type="entry name" value="P-loop_NTPase"/>
</dbReference>
<keyword evidence="3" id="KW-0067">ATP-binding</keyword>
<accession>A0A3M7TYR3</accession>
<name>A0A3M7TYR3_9BACI</name>
<dbReference type="InterPro" id="IPR006555">
    <property type="entry name" value="ATP-dep_Helicase_C"/>
</dbReference>
<dbReference type="Gene3D" id="3.40.50.300">
    <property type="entry name" value="P-loop containing nucleotide triphosphate hydrolases"/>
    <property type="match status" value="2"/>
</dbReference>
<protein>
    <submittedName>
        <fullName evidence="6">ATP-dependent DNA helicase</fullName>
    </submittedName>
</protein>
<keyword evidence="7" id="KW-1185">Reference proteome</keyword>
<dbReference type="EMBL" id="RHIB01000001">
    <property type="protein sequence ID" value="RNA70603.1"/>
    <property type="molecule type" value="Genomic_DNA"/>
</dbReference>
<evidence type="ECO:0000256" key="3">
    <source>
        <dbReference type="ARBA" id="ARBA00022840"/>
    </source>
</evidence>
<keyword evidence="1" id="KW-0547">Nucleotide-binding</keyword>
<dbReference type="OrthoDB" id="9803913at2"/>
<evidence type="ECO:0000256" key="2">
    <source>
        <dbReference type="ARBA" id="ARBA00022801"/>
    </source>
</evidence>
<dbReference type="GO" id="GO:0006139">
    <property type="term" value="P:nucleobase-containing compound metabolic process"/>
    <property type="evidence" value="ECO:0007669"/>
    <property type="project" value="InterPro"/>
</dbReference>
<comment type="similarity">
    <text evidence="4">Belongs to the helicase family. DinG subfamily.</text>
</comment>
<evidence type="ECO:0000259" key="5">
    <source>
        <dbReference type="PROSITE" id="PS51193"/>
    </source>
</evidence>
<dbReference type="Pfam" id="PF13307">
    <property type="entry name" value="Helicase_C_2"/>
    <property type="match status" value="1"/>
</dbReference>
<dbReference type="SUPFAM" id="SSF52540">
    <property type="entry name" value="P-loop containing nucleoside triphosphate hydrolases"/>
    <property type="match status" value="1"/>
</dbReference>
<dbReference type="GO" id="GO:0003678">
    <property type="term" value="F:DNA helicase activity"/>
    <property type="evidence" value="ECO:0007669"/>
    <property type="project" value="TreeGrafter"/>
</dbReference>
<dbReference type="PROSITE" id="PS51193">
    <property type="entry name" value="HELICASE_ATP_BIND_2"/>
    <property type="match status" value="1"/>
</dbReference>
<dbReference type="Proteomes" id="UP000278746">
    <property type="component" value="Unassembled WGS sequence"/>
</dbReference>
<dbReference type="PANTHER" id="PTHR11472">
    <property type="entry name" value="DNA REPAIR DEAD HELICASE RAD3/XP-D SUBFAMILY MEMBER"/>
    <property type="match status" value="1"/>
</dbReference>
<feature type="domain" description="Helicase ATP-binding" evidence="5">
    <location>
        <begin position="30"/>
        <end position="305"/>
    </location>
</feature>
<sequence length="642" mass="73910">MKKTAALPFPQSKNGHFFDELGDFIGDVFYEILPDLGFELRDEQIFMAFQLEQAYKNKSVIFAEAGVGTGKTLVYLVYAICYARYMRKPAIISCADETLIEQLVKPGGDIEKLSNALNMEIDVRLAKAREQYVCVKKLNNIIDQTDSEEIEKVYDDIPSFVNQQGASMTSFKPYGDRKEYPWISDREWKKIAWDPLQQCSTCEYFHRCGQTLNRNHYRSAGDLVICSHDFYMEHVWTKESRTREGQLPLLPEASCVVFDEGHLLEFAAQKGLTYRFNAETLTTVLTGYLNQDVREESLVLIEDILAGHDEWFDILKESAKMQEESNRKEVPRTPEMLAVAEKLKKNAASLLDQLVFDSELYVLEEYHLKMIEEYLEFYAYGLDILLKDNEGIYWVEESKDTFSLVIMPRLVEEVLKKEVFSQKIPYVFSSATLSREGDFTFFSQSLGIDKSIGFTVDSPFDYNEKMAAYAFVTDEEEQKWQHIADKSFKNEGGSLVLFSSPDEMNRFRDWLFVKKPEVSCLFEGDQEISELVKKFQNNENQVLCAYHLWEGLDIPGSALNQVIIASLPFPPVDPVFKAKRQESNHPLEEVDIPYMLLRLRQGVGRLIRTATDEGVIHLIVSSRENEAYCENISSALPVKINY</sequence>
<dbReference type="RefSeq" id="WP_122898564.1">
    <property type="nucleotide sequence ID" value="NZ_RHIB01000001.1"/>
</dbReference>
<comment type="caution">
    <text evidence="6">The sequence shown here is derived from an EMBL/GenBank/DDBJ whole genome shotgun (WGS) entry which is preliminary data.</text>
</comment>
<dbReference type="GO" id="GO:0016818">
    <property type="term" value="F:hydrolase activity, acting on acid anhydrides, in phosphorus-containing anhydrides"/>
    <property type="evidence" value="ECO:0007669"/>
    <property type="project" value="InterPro"/>
</dbReference>
<dbReference type="InterPro" id="IPR014013">
    <property type="entry name" value="Helic_SF1/SF2_ATP-bd_DinG/Rad3"/>
</dbReference>
<evidence type="ECO:0000313" key="6">
    <source>
        <dbReference type="EMBL" id="RNA70603.1"/>
    </source>
</evidence>
<dbReference type="AlphaFoldDB" id="A0A3M7TYR3"/>
<evidence type="ECO:0000256" key="4">
    <source>
        <dbReference type="ARBA" id="ARBA00038058"/>
    </source>
</evidence>